<name>A0A8H8WST0_9HYPH</name>
<dbReference type="EMBL" id="AP024145">
    <property type="protein sequence ID" value="BCM83726.1"/>
    <property type="molecule type" value="Genomic_DNA"/>
</dbReference>
<evidence type="ECO:0000313" key="2">
    <source>
        <dbReference type="Proteomes" id="UP000663508"/>
    </source>
</evidence>
<evidence type="ECO:0000313" key="1">
    <source>
        <dbReference type="EMBL" id="BCM83726.1"/>
    </source>
</evidence>
<accession>A0A8H8WST0</accession>
<gene>
    <name evidence="1" type="ORF">mvi_21870</name>
</gene>
<sequence length="86" mass="9340">MSNSNGGPRMPSPEAEAIASLGQAMYGSRWQAELAADIGENVRTVRFWLAGERTPPAIALKRTRLAAQRQVARIQRVLAQQEPPAA</sequence>
<dbReference type="RefSeq" id="WP_207182758.1">
    <property type="nucleotide sequence ID" value="NZ_AP024145.1"/>
</dbReference>
<dbReference type="KEGG" id="mind:mvi_21870"/>
<protein>
    <submittedName>
        <fullName evidence="1">Uncharacterized protein</fullName>
    </submittedName>
</protein>
<dbReference type="AlphaFoldDB" id="A0A8H8WST0"/>
<dbReference type="Proteomes" id="UP000663508">
    <property type="component" value="Chromosome"/>
</dbReference>
<organism evidence="1 2">
    <name type="scientific">Methylobacterium indicum</name>
    <dbReference type="NCBI Taxonomy" id="1775910"/>
    <lineage>
        <taxon>Bacteria</taxon>
        <taxon>Pseudomonadati</taxon>
        <taxon>Pseudomonadota</taxon>
        <taxon>Alphaproteobacteria</taxon>
        <taxon>Hyphomicrobiales</taxon>
        <taxon>Methylobacteriaceae</taxon>
        <taxon>Methylobacterium</taxon>
    </lineage>
</organism>
<reference evidence="1" key="1">
    <citation type="submission" date="2020-11" db="EMBL/GenBank/DDBJ databases">
        <title>Complete genome sequence of a novel pathogenic Methylobacterium strain isolated from rice in Vietnam.</title>
        <authorList>
            <person name="Lai K."/>
            <person name="Okazaki S."/>
            <person name="Higashi K."/>
            <person name="Mori H."/>
            <person name="Toyoda A."/>
            <person name="Kurokawa K."/>
        </authorList>
    </citation>
    <scope>NUCLEOTIDE SEQUENCE</scope>
    <source>
        <strain evidence="1">VL1</strain>
    </source>
</reference>
<proteinExistence type="predicted"/>